<dbReference type="PRINTS" id="PR00625">
    <property type="entry name" value="JDOMAIN"/>
</dbReference>
<dbReference type="RefSeq" id="WP_336348410.1">
    <property type="nucleotide sequence ID" value="NZ_JAZAQL010000001.1"/>
</dbReference>
<dbReference type="PANTHER" id="PTHR43096">
    <property type="entry name" value="DNAJ HOMOLOG 1, MITOCHONDRIAL-RELATED"/>
    <property type="match status" value="1"/>
</dbReference>
<evidence type="ECO:0000256" key="2">
    <source>
        <dbReference type="SAM" id="MobiDB-lite"/>
    </source>
</evidence>
<reference evidence="4 5" key="1">
    <citation type="journal article" date="2019" name="Int. J. Syst. Evol. Microbiol.">
        <title>The Global Catalogue of Microorganisms (GCM) 10K type strain sequencing project: providing services to taxonomists for standard genome sequencing and annotation.</title>
        <authorList>
            <consortium name="The Broad Institute Genomics Platform"/>
            <consortium name="The Broad Institute Genome Sequencing Center for Infectious Disease"/>
            <person name="Wu L."/>
            <person name="Ma J."/>
        </authorList>
    </citation>
    <scope>NUCLEOTIDE SEQUENCE [LARGE SCALE GENOMIC DNA]</scope>
    <source>
        <strain evidence="4 5">GX26</strain>
    </source>
</reference>
<feature type="compositionally biased region" description="Low complexity" evidence="2">
    <location>
        <begin position="63"/>
        <end position="77"/>
    </location>
</feature>
<accession>A0ABD5V7X8</accession>
<evidence type="ECO:0000313" key="4">
    <source>
        <dbReference type="EMBL" id="MFC6951375.1"/>
    </source>
</evidence>
<dbReference type="InterPro" id="IPR001623">
    <property type="entry name" value="DnaJ_domain"/>
</dbReference>
<dbReference type="InterPro" id="IPR036869">
    <property type="entry name" value="J_dom_sf"/>
</dbReference>
<gene>
    <name evidence="4" type="ORF">ACFQGB_00735</name>
</gene>
<dbReference type="Proteomes" id="UP001596395">
    <property type="component" value="Unassembled WGS sequence"/>
</dbReference>
<dbReference type="EMBL" id="JBHSXN010000001">
    <property type="protein sequence ID" value="MFC6951375.1"/>
    <property type="molecule type" value="Genomic_DNA"/>
</dbReference>
<proteinExistence type="predicted"/>
<dbReference type="PANTHER" id="PTHR43096:SF52">
    <property type="entry name" value="DNAJ HOMOLOG 1, MITOCHONDRIAL-RELATED"/>
    <property type="match status" value="1"/>
</dbReference>
<protein>
    <submittedName>
        <fullName evidence="4">J domain-containing protein</fullName>
    </submittedName>
</protein>
<comment type="caution">
    <text evidence="4">The sequence shown here is derived from an EMBL/GenBank/DDBJ whole genome shotgun (WGS) entry which is preliminary data.</text>
</comment>
<evidence type="ECO:0000256" key="1">
    <source>
        <dbReference type="ARBA" id="ARBA00023186"/>
    </source>
</evidence>
<keyword evidence="5" id="KW-1185">Reference proteome</keyword>
<dbReference type="Pfam" id="PF00226">
    <property type="entry name" value="DnaJ"/>
    <property type="match status" value="1"/>
</dbReference>
<feature type="domain" description="J" evidence="3">
    <location>
        <begin position="3"/>
        <end position="65"/>
    </location>
</feature>
<feature type="region of interest" description="Disordered" evidence="2">
    <location>
        <begin position="56"/>
        <end position="89"/>
    </location>
</feature>
<sequence>MGDPYTVLGVEPDADESVVRRRYRSLLKEYHPDQGGSREAFMRVRRAYEAVVSGEAERERAADGGTRTATGSAGASEWTAGRGATGFDGSMGWDESRGLFEEGEHMTVVLRGVVENMDLAPVVASHRADGTRRTVAFFEVRNTSDRRLPWRGHQHARFVGTDGYMYESATHLRPHADKLPPRWKGGDMEVEAGARVNGVVICQELPAGVDVARVAYTQQVFGEGRGIEGSEQFVFDVADAASAGFDEIPF</sequence>
<dbReference type="SUPFAM" id="SSF46565">
    <property type="entry name" value="Chaperone J-domain"/>
    <property type="match status" value="1"/>
</dbReference>
<dbReference type="SMART" id="SM00271">
    <property type="entry name" value="DnaJ"/>
    <property type="match status" value="1"/>
</dbReference>
<evidence type="ECO:0000259" key="3">
    <source>
        <dbReference type="PROSITE" id="PS50076"/>
    </source>
</evidence>
<dbReference type="PROSITE" id="PS50076">
    <property type="entry name" value="DNAJ_2"/>
    <property type="match status" value="1"/>
</dbReference>
<keyword evidence="1" id="KW-0143">Chaperone</keyword>
<name>A0ABD5V7X8_9EURY</name>
<dbReference type="AlphaFoldDB" id="A0ABD5V7X8"/>
<dbReference type="CDD" id="cd06257">
    <property type="entry name" value="DnaJ"/>
    <property type="match status" value="1"/>
</dbReference>
<organism evidence="4 5">
    <name type="scientific">Halorubellus litoreus</name>
    <dbReference type="NCBI Taxonomy" id="755308"/>
    <lineage>
        <taxon>Archaea</taxon>
        <taxon>Methanobacteriati</taxon>
        <taxon>Methanobacteriota</taxon>
        <taxon>Stenosarchaea group</taxon>
        <taxon>Halobacteria</taxon>
        <taxon>Halobacteriales</taxon>
        <taxon>Halorubellaceae</taxon>
        <taxon>Halorubellus</taxon>
    </lineage>
</organism>
<evidence type="ECO:0000313" key="5">
    <source>
        <dbReference type="Proteomes" id="UP001596395"/>
    </source>
</evidence>
<dbReference type="Gene3D" id="1.10.287.110">
    <property type="entry name" value="DnaJ domain"/>
    <property type="match status" value="1"/>
</dbReference>